<dbReference type="InterPro" id="IPR027783">
    <property type="entry name" value="Bacterial_PH-related"/>
</dbReference>
<reference evidence="3 6" key="2">
    <citation type="submission" date="2019-10" db="EMBL/GenBank/DDBJ databases">
        <title>Halotolerant bacteria associated to Saharan-endemic halophytes Stipa tenacissima L. and Atriplex halimus L mitigate salt stress and promote growth of tomato plants.</title>
        <authorList>
            <person name="Dif G."/>
        </authorList>
    </citation>
    <scope>NUCLEOTIDE SEQUENCE [LARGE SCALE GENOMIC DNA]</scope>
    <source>
        <strain evidence="3 6">IS26</strain>
    </source>
</reference>
<dbReference type="AlphaFoldDB" id="A0A498CRL5"/>
<keyword evidence="1" id="KW-0812">Transmembrane</keyword>
<accession>A0A498CRL5</accession>
<dbReference type="OrthoDB" id="5767765at2"/>
<organism evidence="4 5">
    <name type="scientific">Stenotrophomonas rhizophila</name>
    <dbReference type="NCBI Taxonomy" id="216778"/>
    <lineage>
        <taxon>Bacteria</taxon>
        <taxon>Pseudomonadati</taxon>
        <taxon>Pseudomonadota</taxon>
        <taxon>Gammaproteobacteria</taxon>
        <taxon>Lysobacterales</taxon>
        <taxon>Lysobacteraceae</taxon>
        <taxon>Stenotrophomonas</taxon>
    </lineage>
</organism>
<evidence type="ECO:0000313" key="4">
    <source>
        <dbReference type="EMBL" id="RLK57894.1"/>
    </source>
</evidence>
<feature type="domain" description="Bacterial Pleckstrin homology" evidence="2">
    <location>
        <begin position="72"/>
        <end position="170"/>
    </location>
</feature>
<evidence type="ECO:0000313" key="3">
    <source>
        <dbReference type="EMBL" id="KAB7631138.1"/>
    </source>
</evidence>
<feature type="transmembrane region" description="Helical" evidence="1">
    <location>
        <begin position="15"/>
        <end position="37"/>
    </location>
</feature>
<evidence type="ECO:0000256" key="1">
    <source>
        <dbReference type="SAM" id="Phobius"/>
    </source>
</evidence>
<sequence>MPIEFAFHALNYKTLAAVLLIGVVPLLLVGMAVYFFGQDRISQIAALGATSLAVIIGLLGVWQLSAIRLTADATTLTVGGGAYTVSVPMAQIDLSAARRRLPGSNDTPLTLRTNGIGMPGLSLGWFRTSNGKAFAAVTDPDRVVILPTTAGYTLLVSPEDPDAFLAALRRL</sequence>
<feature type="transmembrane region" description="Helical" evidence="1">
    <location>
        <begin position="44"/>
        <end position="64"/>
    </location>
</feature>
<dbReference type="Proteomes" id="UP000274786">
    <property type="component" value="Unassembled WGS sequence"/>
</dbReference>
<dbReference type="Proteomes" id="UP000449004">
    <property type="component" value="Unassembled WGS sequence"/>
</dbReference>
<gene>
    <name evidence="4" type="ORF">BCL79_2308</name>
    <name evidence="3" type="ORF">F9K92_07025</name>
</gene>
<keyword evidence="1" id="KW-1133">Transmembrane helix</keyword>
<comment type="caution">
    <text evidence="4">The sequence shown here is derived from an EMBL/GenBank/DDBJ whole genome shotgun (WGS) entry which is preliminary data.</text>
</comment>
<dbReference type="EMBL" id="WELC01000007">
    <property type="protein sequence ID" value="KAB7631138.1"/>
    <property type="molecule type" value="Genomic_DNA"/>
</dbReference>
<keyword evidence="1" id="KW-0472">Membrane</keyword>
<reference evidence="4 5" key="1">
    <citation type="submission" date="2018-10" db="EMBL/GenBank/DDBJ databases">
        <title>Comparative analysis of microorganisms from saline springs in Andes Mountain Range, Colombia.</title>
        <authorList>
            <person name="Rubin E."/>
        </authorList>
    </citation>
    <scope>NUCLEOTIDE SEQUENCE [LARGE SCALE GENOMIC DNA]</scope>
    <source>
        <strain evidence="4 5">USBA GBX 843</strain>
    </source>
</reference>
<dbReference type="Pfam" id="PF10882">
    <property type="entry name" value="bPH_5"/>
    <property type="match status" value="1"/>
</dbReference>
<evidence type="ECO:0000313" key="6">
    <source>
        <dbReference type="Proteomes" id="UP000449004"/>
    </source>
</evidence>
<proteinExistence type="predicted"/>
<name>A0A498CRL5_9GAMM</name>
<evidence type="ECO:0000313" key="5">
    <source>
        <dbReference type="Proteomes" id="UP000274786"/>
    </source>
</evidence>
<evidence type="ECO:0000259" key="2">
    <source>
        <dbReference type="Pfam" id="PF10882"/>
    </source>
</evidence>
<dbReference type="RefSeq" id="WP_121040968.1">
    <property type="nucleotide sequence ID" value="NZ_RCDC01000004.1"/>
</dbReference>
<protein>
    <submittedName>
        <fullName evidence="4">PH (Pleckstrin Homology) domain-containing protein</fullName>
    </submittedName>
</protein>
<dbReference type="EMBL" id="RCDC01000004">
    <property type="protein sequence ID" value="RLK57894.1"/>
    <property type="molecule type" value="Genomic_DNA"/>
</dbReference>